<gene>
    <name evidence="2" type="ORF">OKA104_LOCUS22175</name>
    <name evidence="1" type="ORF">VCS650_LOCUS29006</name>
</gene>
<evidence type="ECO:0000313" key="3">
    <source>
        <dbReference type="Proteomes" id="UP000663891"/>
    </source>
</evidence>
<sequence>MNIGLELDVDLEQIQTDEHIDSISITLDLETASADDSHESVILNTSNKKSLPSIKFCSIFAANSLIMGI</sequence>
<dbReference type="AlphaFoldDB" id="A0A815AY01"/>
<dbReference type="EMBL" id="CAJOAY010001598">
    <property type="protein sequence ID" value="CAF3863522.1"/>
    <property type="molecule type" value="Genomic_DNA"/>
</dbReference>
<evidence type="ECO:0000313" key="1">
    <source>
        <dbReference type="EMBL" id="CAF1263512.1"/>
    </source>
</evidence>
<comment type="caution">
    <text evidence="1">The sequence shown here is derived from an EMBL/GenBank/DDBJ whole genome shotgun (WGS) entry which is preliminary data.</text>
</comment>
<accession>A0A815AY01</accession>
<name>A0A815AY01_9BILA</name>
<evidence type="ECO:0000313" key="2">
    <source>
        <dbReference type="EMBL" id="CAF3863522.1"/>
    </source>
</evidence>
<proteinExistence type="predicted"/>
<dbReference type="EMBL" id="CAJNON010000440">
    <property type="protein sequence ID" value="CAF1263512.1"/>
    <property type="molecule type" value="Genomic_DNA"/>
</dbReference>
<reference evidence="1" key="1">
    <citation type="submission" date="2021-02" db="EMBL/GenBank/DDBJ databases">
        <authorList>
            <person name="Nowell W R."/>
        </authorList>
    </citation>
    <scope>NUCLEOTIDE SEQUENCE</scope>
</reference>
<protein>
    <submittedName>
        <fullName evidence="1">Uncharacterized protein</fullName>
    </submittedName>
</protein>
<dbReference type="Proteomes" id="UP000663891">
    <property type="component" value="Unassembled WGS sequence"/>
</dbReference>
<organism evidence="1 3">
    <name type="scientific">Adineta steineri</name>
    <dbReference type="NCBI Taxonomy" id="433720"/>
    <lineage>
        <taxon>Eukaryota</taxon>
        <taxon>Metazoa</taxon>
        <taxon>Spiralia</taxon>
        <taxon>Gnathifera</taxon>
        <taxon>Rotifera</taxon>
        <taxon>Eurotatoria</taxon>
        <taxon>Bdelloidea</taxon>
        <taxon>Adinetida</taxon>
        <taxon>Adinetidae</taxon>
        <taxon>Adineta</taxon>
    </lineage>
</organism>
<dbReference type="Proteomes" id="UP000663881">
    <property type="component" value="Unassembled WGS sequence"/>
</dbReference>